<feature type="region of interest" description="Disordered" evidence="1">
    <location>
        <begin position="199"/>
        <end position="263"/>
    </location>
</feature>
<dbReference type="Proteomes" id="UP000290819">
    <property type="component" value="Unassembled WGS sequence"/>
</dbReference>
<keyword evidence="2" id="KW-0732">Signal</keyword>
<evidence type="ECO:0000313" key="4">
    <source>
        <dbReference type="Proteomes" id="UP000290819"/>
    </source>
</evidence>
<sequence length="329" mass="33679">MIRRTKMKNHNVLLTAAAIMCVSLSFGAFAKTAKECTAEWRADKAGMQARGTTEKAYVEQCKGGAEPTAAAPSAKPAEAPVAASPPPRQASTTGSKTAKDCTAEWRADKAGMQARGVTERAYVEQCKTGAAPAASAPEVKPTAAAPAPAAPPPLAGTSSSQKTAAACIAEWRADKAGMQARGVTQKAYVEQCKAGGAMPSAVAPEPKPTAATPPPAPARPAPTATQAAPAPAPQRSAPTVTAAPAPPPAPMLQPSASRDGPTLEAGQFADEASAKGHCPTDTVVWVNLPSKVYHFAGTKSYGTTKRGAYMCEKEAIVAEDRASKTEKHP</sequence>
<comment type="caution">
    <text evidence="3">The sequence shown here is derived from an EMBL/GenBank/DDBJ whole genome shotgun (WGS) entry which is preliminary data.</text>
</comment>
<feature type="region of interest" description="Disordered" evidence="1">
    <location>
        <begin position="131"/>
        <end position="159"/>
    </location>
</feature>
<feature type="compositionally biased region" description="Low complexity" evidence="1">
    <location>
        <begin position="65"/>
        <end position="82"/>
    </location>
</feature>
<evidence type="ECO:0000256" key="1">
    <source>
        <dbReference type="SAM" id="MobiDB-lite"/>
    </source>
</evidence>
<evidence type="ECO:0000313" key="3">
    <source>
        <dbReference type="EMBL" id="RXT40272.1"/>
    </source>
</evidence>
<keyword evidence="4" id="KW-1185">Reference proteome</keyword>
<reference evidence="3 4" key="1">
    <citation type="submission" date="2017-03" db="EMBL/GenBank/DDBJ databases">
        <authorList>
            <person name="Safronova V.I."/>
            <person name="Sazanova A.L."/>
            <person name="Chirak E.R."/>
        </authorList>
    </citation>
    <scope>NUCLEOTIDE SEQUENCE [LARGE SCALE GENOMIC DNA]</scope>
    <source>
        <strain evidence="3 4">Opo-243</strain>
    </source>
</reference>
<organism evidence="3 4">
    <name type="scientific">Bradyrhizobium betae</name>
    <dbReference type="NCBI Taxonomy" id="244734"/>
    <lineage>
        <taxon>Bacteria</taxon>
        <taxon>Pseudomonadati</taxon>
        <taxon>Pseudomonadota</taxon>
        <taxon>Alphaproteobacteria</taxon>
        <taxon>Hyphomicrobiales</taxon>
        <taxon>Nitrobacteraceae</taxon>
        <taxon>Bradyrhizobium</taxon>
    </lineage>
</organism>
<protein>
    <submittedName>
        <fullName evidence="3">Uncharacterized protein</fullName>
    </submittedName>
</protein>
<evidence type="ECO:0000256" key="2">
    <source>
        <dbReference type="SAM" id="SignalP"/>
    </source>
</evidence>
<dbReference type="EMBL" id="MZXW01000038">
    <property type="protein sequence ID" value="RXT40272.1"/>
    <property type="molecule type" value="Genomic_DNA"/>
</dbReference>
<dbReference type="PRINTS" id="PR01217">
    <property type="entry name" value="PRICHEXTENSN"/>
</dbReference>
<feature type="signal peptide" evidence="2">
    <location>
        <begin position="1"/>
        <end position="30"/>
    </location>
</feature>
<accession>A0A4Q1UUE3</accession>
<feature type="region of interest" description="Disordered" evidence="1">
    <location>
        <begin position="63"/>
        <end position="99"/>
    </location>
</feature>
<feature type="chain" id="PRO_5020456618" evidence="2">
    <location>
        <begin position="31"/>
        <end position="329"/>
    </location>
</feature>
<gene>
    <name evidence="3" type="ORF">B5V03_28705</name>
</gene>
<feature type="compositionally biased region" description="Pro residues" evidence="1">
    <location>
        <begin position="205"/>
        <end position="220"/>
    </location>
</feature>
<feature type="compositionally biased region" description="Low complexity" evidence="1">
    <location>
        <begin position="136"/>
        <end position="147"/>
    </location>
</feature>
<proteinExistence type="predicted"/>
<feature type="compositionally biased region" description="Low complexity" evidence="1">
    <location>
        <begin position="221"/>
        <end position="243"/>
    </location>
</feature>
<name>A0A4Q1UUE3_9BRAD</name>
<dbReference type="AlphaFoldDB" id="A0A4Q1UUE3"/>